<evidence type="ECO:0000256" key="1">
    <source>
        <dbReference type="ARBA" id="ARBA00004651"/>
    </source>
</evidence>
<dbReference type="PANTHER" id="PTHR43227">
    <property type="entry name" value="BLL4140 PROTEIN"/>
    <property type="match status" value="1"/>
</dbReference>
<feature type="domain" description="ABC transmembrane type-1" evidence="9">
    <location>
        <begin position="102"/>
        <end position="319"/>
    </location>
</feature>
<dbReference type="InterPro" id="IPR035906">
    <property type="entry name" value="MetI-like_sf"/>
</dbReference>
<keyword evidence="6 7" id="KW-0472">Membrane</keyword>
<sequence>MAQTRLSDDTTAAGVPAVTPAGDSVPAARPGWRRRQIRQGWQLYVMLALPVLYLAIYKYGPIYGVQIAFRDYNPVDGITGSPWVGLEQFVRFVHSYQFVPIIKNTVVLHVYELAAMAPLPIVLALALNYVRTRWFARVVQMVTYAPHFISTVVIVGMMLLLFDPRVGVFNQALQFLHLPTVDILGGETWFRHMFVASSVWQNLGFDAIIYLAALAGVDPELHEAAIVDGASKLKRIWHIDLPSITPVFVILMILNVGSIMSIGFEKALLMQSPLNLDISQVINTYVYQVGLKSPVPQYSYAAAIGLFQGVIGLIMLVLANWAARRFSRTSLW</sequence>
<keyword evidence="11" id="KW-1185">Reference proteome</keyword>
<evidence type="ECO:0000256" key="6">
    <source>
        <dbReference type="ARBA" id="ARBA00023136"/>
    </source>
</evidence>
<feature type="region of interest" description="Disordered" evidence="8">
    <location>
        <begin position="1"/>
        <end position="28"/>
    </location>
</feature>
<dbReference type="Gene3D" id="1.10.3720.10">
    <property type="entry name" value="MetI-like"/>
    <property type="match status" value="1"/>
</dbReference>
<comment type="subcellular location">
    <subcellularLocation>
        <location evidence="1 7">Cell membrane</location>
        <topology evidence="1 7">Multi-pass membrane protein</topology>
    </subcellularLocation>
</comment>
<evidence type="ECO:0000256" key="4">
    <source>
        <dbReference type="ARBA" id="ARBA00022692"/>
    </source>
</evidence>
<dbReference type="InterPro" id="IPR050809">
    <property type="entry name" value="UgpAE/MalFG_permease"/>
</dbReference>
<reference evidence="10 11" key="1">
    <citation type="submission" date="2020-07" db="EMBL/GenBank/DDBJ databases">
        <title>Sequencing the genomes of 1000 actinobacteria strains.</title>
        <authorList>
            <person name="Klenk H.-P."/>
        </authorList>
    </citation>
    <scope>NUCLEOTIDE SEQUENCE [LARGE SCALE GENOMIC DNA]</scope>
    <source>
        <strain evidence="10 11">DSM 18448</strain>
    </source>
</reference>
<dbReference type="GO" id="GO:0055085">
    <property type="term" value="P:transmembrane transport"/>
    <property type="evidence" value="ECO:0007669"/>
    <property type="project" value="InterPro"/>
</dbReference>
<dbReference type="EMBL" id="JACBZH010000001">
    <property type="protein sequence ID" value="NYH89982.1"/>
    <property type="molecule type" value="Genomic_DNA"/>
</dbReference>
<comment type="similarity">
    <text evidence="7">Belongs to the binding-protein-dependent transport system permease family.</text>
</comment>
<dbReference type="GO" id="GO:0005886">
    <property type="term" value="C:plasma membrane"/>
    <property type="evidence" value="ECO:0007669"/>
    <property type="project" value="UniProtKB-SubCell"/>
</dbReference>
<protein>
    <submittedName>
        <fullName evidence="10">Multiple sugar transport system permease protein/putative aldouronate transport system permease protein</fullName>
    </submittedName>
</protein>
<feature type="compositionally biased region" description="Low complexity" evidence="8">
    <location>
        <begin position="9"/>
        <end position="23"/>
    </location>
</feature>
<feature type="transmembrane region" description="Helical" evidence="7">
    <location>
        <begin position="241"/>
        <end position="264"/>
    </location>
</feature>
<accession>A0A852ZE38</accession>
<evidence type="ECO:0000256" key="3">
    <source>
        <dbReference type="ARBA" id="ARBA00022475"/>
    </source>
</evidence>
<feature type="transmembrane region" description="Helical" evidence="7">
    <location>
        <begin position="142"/>
        <end position="162"/>
    </location>
</feature>
<keyword evidence="10" id="KW-0762">Sugar transport</keyword>
<evidence type="ECO:0000256" key="5">
    <source>
        <dbReference type="ARBA" id="ARBA00022989"/>
    </source>
</evidence>
<dbReference type="PROSITE" id="PS50928">
    <property type="entry name" value="ABC_TM1"/>
    <property type="match status" value="1"/>
</dbReference>
<dbReference type="SUPFAM" id="SSF161098">
    <property type="entry name" value="MetI-like"/>
    <property type="match status" value="1"/>
</dbReference>
<evidence type="ECO:0000313" key="11">
    <source>
        <dbReference type="Proteomes" id="UP000579605"/>
    </source>
</evidence>
<name>A0A852ZE38_9ACTN</name>
<keyword evidence="4 7" id="KW-0812">Transmembrane</keyword>
<evidence type="ECO:0000313" key="10">
    <source>
        <dbReference type="EMBL" id="NYH89982.1"/>
    </source>
</evidence>
<feature type="transmembrane region" description="Helical" evidence="7">
    <location>
        <begin position="199"/>
        <end position="217"/>
    </location>
</feature>
<dbReference type="RefSeq" id="WP_179787615.1">
    <property type="nucleotide sequence ID" value="NZ_BAAARR010000010.1"/>
</dbReference>
<keyword evidence="5 7" id="KW-1133">Transmembrane helix</keyword>
<evidence type="ECO:0000259" key="9">
    <source>
        <dbReference type="PROSITE" id="PS50928"/>
    </source>
</evidence>
<dbReference type="CDD" id="cd06261">
    <property type="entry name" value="TM_PBP2"/>
    <property type="match status" value="1"/>
</dbReference>
<keyword evidence="3" id="KW-1003">Cell membrane</keyword>
<dbReference type="InterPro" id="IPR000515">
    <property type="entry name" value="MetI-like"/>
</dbReference>
<comment type="caution">
    <text evidence="10">The sequence shown here is derived from an EMBL/GenBank/DDBJ whole genome shotgun (WGS) entry which is preliminary data.</text>
</comment>
<dbReference type="AlphaFoldDB" id="A0A852ZE38"/>
<keyword evidence="2 7" id="KW-0813">Transport</keyword>
<evidence type="ECO:0000256" key="7">
    <source>
        <dbReference type="RuleBase" id="RU363032"/>
    </source>
</evidence>
<organism evidence="10 11">
    <name type="scientific">Actinopolymorpha rutila</name>
    <dbReference type="NCBI Taxonomy" id="446787"/>
    <lineage>
        <taxon>Bacteria</taxon>
        <taxon>Bacillati</taxon>
        <taxon>Actinomycetota</taxon>
        <taxon>Actinomycetes</taxon>
        <taxon>Propionibacteriales</taxon>
        <taxon>Actinopolymorphaceae</taxon>
        <taxon>Actinopolymorpha</taxon>
    </lineage>
</organism>
<proteinExistence type="inferred from homology"/>
<feature type="transmembrane region" description="Helical" evidence="7">
    <location>
        <begin position="41"/>
        <end position="60"/>
    </location>
</feature>
<feature type="transmembrane region" description="Helical" evidence="7">
    <location>
        <begin position="108"/>
        <end position="130"/>
    </location>
</feature>
<evidence type="ECO:0000256" key="2">
    <source>
        <dbReference type="ARBA" id="ARBA00022448"/>
    </source>
</evidence>
<evidence type="ECO:0000256" key="8">
    <source>
        <dbReference type="SAM" id="MobiDB-lite"/>
    </source>
</evidence>
<feature type="transmembrane region" description="Helical" evidence="7">
    <location>
        <begin position="300"/>
        <end position="323"/>
    </location>
</feature>
<dbReference type="Proteomes" id="UP000579605">
    <property type="component" value="Unassembled WGS sequence"/>
</dbReference>
<dbReference type="PANTHER" id="PTHR43227:SF11">
    <property type="entry name" value="BLL4140 PROTEIN"/>
    <property type="match status" value="1"/>
</dbReference>
<gene>
    <name evidence="10" type="ORF">F4554_002620</name>
</gene>
<dbReference type="Pfam" id="PF00528">
    <property type="entry name" value="BPD_transp_1"/>
    <property type="match status" value="1"/>
</dbReference>